<feature type="transmembrane region" description="Helical" evidence="1">
    <location>
        <begin position="42"/>
        <end position="64"/>
    </location>
</feature>
<dbReference type="Proteomes" id="UP000036270">
    <property type="component" value="Unassembled WGS sequence"/>
</dbReference>
<feature type="transmembrane region" description="Helical" evidence="1">
    <location>
        <begin position="70"/>
        <end position="93"/>
    </location>
</feature>
<keyword evidence="1" id="KW-1133">Transmembrane helix</keyword>
<dbReference type="PATRIC" id="fig|67855.3.peg.2397"/>
<keyword evidence="1" id="KW-0812">Transmembrane</keyword>
<sequence length="97" mass="10574">MNIVEKVMKTVWGISMVSVTVWLGYSLFLPAILSLPSLSDIGLFASVLIAGVVFTLFLLIWLFFGYATSVVASGAGFILGWIAEGVVTLFNYYKTRA</sequence>
<protein>
    <submittedName>
        <fullName evidence="2">Uncharacterized protein</fullName>
    </submittedName>
</protein>
<keyword evidence="3" id="KW-1185">Reference proteome</keyword>
<reference evidence="2 3" key="1">
    <citation type="submission" date="2014-12" db="EMBL/GenBank/DDBJ databases">
        <title>Reclassification of Actinobacillus muris as Muribacter muris.</title>
        <authorList>
            <person name="Christensen H."/>
            <person name="Nicklas W."/>
            <person name="Bisgaard M."/>
        </authorList>
    </citation>
    <scope>NUCLEOTIDE SEQUENCE [LARGE SCALE GENOMIC DNA]</scope>
    <source>
        <strain evidence="2 3">Ackerman80-443D</strain>
    </source>
</reference>
<dbReference type="EMBL" id="JWIZ01000084">
    <property type="protein sequence ID" value="KMK50615.1"/>
    <property type="molecule type" value="Genomic_DNA"/>
</dbReference>
<feature type="transmembrane region" description="Helical" evidence="1">
    <location>
        <begin position="12"/>
        <end position="35"/>
    </location>
</feature>
<organism evidence="2 3">
    <name type="scientific">Muribacter muris</name>
    <dbReference type="NCBI Taxonomy" id="67855"/>
    <lineage>
        <taxon>Bacteria</taxon>
        <taxon>Pseudomonadati</taxon>
        <taxon>Pseudomonadota</taxon>
        <taxon>Gammaproteobacteria</taxon>
        <taxon>Pasteurellales</taxon>
        <taxon>Pasteurellaceae</taxon>
        <taxon>Muribacter</taxon>
    </lineage>
</organism>
<evidence type="ECO:0000256" key="1">
    <source>
        <dbReference type="SAM" id="Phobius"/>
    </source>
</evidence>
<keyword evidence="1" id="KW-0472">Membrane</keyword>
<gene>
    <name evidence="2" type="ORF">RO21_10875</name>
</gene>
<evidence type="ECO:0000313" key="2">
    <source>
        <dbReference type="EMBL" id="KMK50615.1"/>
    </source>
</evidence>
<proteinExistence type="predicted"/>
<dbReference type="RefSeq" id="WP_047977806.1">
    <property type="nucleotide sequence ID" value="NZ_JWIZ01000084.1"/>
</dbReference>
<accession>A0A0J5P4J7</accession>
<evidence type="ECO:0000313" key="3">
    <source>
        <dbReference type="Proteomes" id="UP000036270"/>
    </source>
</evidence>
<comment type="caution">
    <text evidence="2">The sequence shown here is derived from an EMBL/GenBank/DDBJ whole genome shotgun (WGS) entry which is preliminary data.</text>
</comment>
<dbReference type="AlphaFoldDB" id="A0A0J5P4J7"/>
<name>A0A0J5P4J7_9PAST</name>